<name>U4LDE1_PYROM</name>
<evidence type="ECO:0000313" key="3">
    <source>
        <dbReference type="Proteomes" id="UP000018144"/>
    </source>
</evidence>
<organism evidence="2 3">
    <name type="scientific">Pyronema omphalodes (strain CBS 100304)</name>
    <name type="common">Pyronema confluens</name>
    <dbReference type="NCBI Taxonomy" id="1076935"/>
    <lineage>
        <taxon>Eukaryota</taxon>
        <taxon>Fungi</taxon>
        <taxon>Dikarya</taxon>
        <taxon>Ascomycota</taxon>
        <taxon>Pezizomycotina</taxon>
        <taxon>Pezizomycetes</taxon>
        <taxon>Pezizales</taxon>
        <taxon>Pyronemataceae</taxon>
        <taxon>Pyronema</taxon>
    </lineage>
</organism>
<dbReference type="EMBL" id="HF935427">
    <property type="protein sequence ID" value="CCX30129.1"/>
    <property type="molecule type" value="Genomic_DNA"/>
</dbReference>
<dbReference type="InterPro" id="IPR016024">
    <property type="entry name" value="ARM-type_fold"/>
</dbReference>
<keyword evidence="3" id="KW-1185">Reference proteome</keyword>
<sequence>MSLNGTSMHSDKLTWTLCGVGTLIALYTTYWQLTDFKRRTILKPSSTRSVGVEQATEDGIPSGDLDHGIRLSTEAAIKLSTLSALARGVNPELRNAALKILCERSLKDEAFSELLTKAEAQDLNANYQALRVLYLLSNNVSPRRLAVPRVFGALVGILRRTITLSVERHHNALRCQREAISLLNRLIQLGDECQQYATDAGLTEWFKECRDAGYYNVLDHHLDQSLLELLATICRRDSTMREEVIELGWNIGRDGRGNLGFIVGDARGTLSRERDDGEDWVEVVGLERGEVERGEIVW</sequence>
<protein>
    <submittedName>
        <fullName evidence="2">Uncharacterized protein</fullName>
    </submittedName>
</protein>
<keyword evidence="1" id="KW-0472">Membrane</keyword>
<feature type="transmembrane region" description="Helical" evidence="1">
    <location>
        <begin position="13"/>
        <end position="33"/>
    </location>
</feature>
<evidence type="ECO:0000313" key="2">
    <source>
        <dbReference type="EMBL" id="CCX30129.1"/>
    </source>
</evidence>
<dbReference type="SUPFAM" id="SSF48371">
    <property type="entry name" value="ARM repeat"/>
    <property type="match status" value="1"/>
</dbReference>
<dbReference type="OMA" id="WNIGRDG"/>
<gene>
    <name evidence="2" type="ORF">PCON_08231</name>
</gene>
<dbReference type="InterPro" id="IPR011989">
    <property type="entry name" value="ARM-like"/>
</dbReference>
<accession>U4LDE1</accession>
<dbReference type="OrthoDB" id="5385189at2759"/>
<keyword evidence="1" id="KW-0812">Transmembrane</keyword>
<keyword evidence="1" id="KW-1133">Transmembrane helix</keyword>
<dbReference type="Gene3D" id="1.25.10.10">
    <property type="entry name" value="Leucine-rich Repeat Variant"/>
    <property type="match status" value="1"/>
</dbReference>
<evidence type="ECO:0000256" key="1">
    <source>
        <dbReference type="SAM" id="Phobius"/>
    </source>
</evidence>
<dbReference type="AlphaFoldDB" id="U4LDE1"/>
<dbReference type="Proteomes" id="UP000018144">
    <property type="component" value="Unassembled WGS sequence"/>
</dbReference>
<reference evidence="2 3" key="1">
    <citation type="journal article" date="2013" name="PLoS Genet.">
        <title>The genome and development-dependent transcriptomes of Pyronema confluens: a window into fungal evolution.</title>
        <authorList>
            <person name="Traeger S."/>
            <person name="Altegoer F."/>
            <person name="Freitag M."/>
            <person name="Gabaldon T."/>
            <person name="Kempken F."/>
            <person name="Kumar A."/>
            <person name="Marcet-Houben M."/>
            <person name="Poggeler S."/>
            <person name="Stajich J.E."/>
            <person name="Nowrousian M."/>
        </authorList>
    </citation>
    <scope>NUCLEOTIDE SEQUENCE [LARGE SCALE GENOMIC DNA]</scope>
    <source>
        <strain evidence="3">CBS 100304</strain>
        <tissue evidence="2">Vegetative mycelium</tissue>
    </source>
</reference>
<proteinExistence type="predicted"/>